<dbReference type="PANTHER" id="PTHR42901:SF1">
    <property type="entry name" value="ALCOHOL DEHYDROGENASE"/>
    <property type="match status" value="1"/>
</dbReference>
<dbReference type="PRINTS" id="PR00080">
    <property type="entry name" value="SDRFAMILY"/>
</dbReference>
<evidence type="ECO:0000313" key="6">
    <source>
        <dbReference type="Proteomes" id="UP000824190"/>
    </source>
</evidence>
<feature type="domain" description="Ketoreductase" evidence="4">
    <location>
        <begin position="19"/>
        <end position="184"/>
    </location>
</feature>
<dbReference type="Proteomes" id="UP000824190">
    <property type="component" value="Unassembled WGS sequence"/>
</dbReference>
<organism evidence="5 6">
    <name type="scientific">Candidatus Corynebacterium avicola</name>
    <dbReference type="NCBI Taxonomy" id="2838527"/>
    <lineage>
        <taxon>Bacteria</taxon>
        <taxon>Bacillati</taxon>
        <taxon>Actinomycetota</taxon>
        <taxon>Actinomycetes</taxon>
        <taxon>Mycobacteriales</taxon>
        <taxon>Corynebacteriaceae</taxon>
        <taxon>Corynebacterium</taxon>
    </lineage>
</organism>
<dbReference type="AlphaFoldDB" id="A0A9D1UK38"/>
<dbReference type="Pfam" id="PF00106">
    <property type="entry name" value="adh_short"/>
    <property type="match status" value="1"/>
</dbReference>
<evidence type="ECO:0000259" key="4">
    <source>
        <dbReference type="SMART" id="SM00822"/>
    </source>
</evidence>
<name>A0A9D1UK38_9CORY</name>
<sequence length="235" mass="24848">MVDIRYNGPDPENVPSDVPLALVTGGSRGIGAAVVDDLSRTHRVISWSSQDVDLRNPASIAAAVAELRDPDSGGPLNRLDVLVHSAGLAQESPVGETAWDTWQEIFAVNVFGVAELTRLLLPALRVSHGTVVAINSGSGYKSGAGQGPYSGTKFALRALTDALREEERGTVRVSSVHPGRVDTDMQVALQTARGNNNYDGALYVRPESIAAAVRLAVDTTDEAIVEEVSVRPVRG</sequence>
<dbReference type="PROSITE" id="PS00061">
    <property type="entry name" value="ADH_SHORT"/>
    <property type="match status" value="1"/>
</dbReference>
<proteinExistence type="inferred from homology"/>
<dbReference type="EMBL" id="DXGC01000012">
    <property type="protein sequence ID" value="HIW90328.1"/>
    <property type="molecule type" value="Genomic_DNA"/>
</dbReference>
<reference evidence="5" key="1">
    <citation type="journal article" date="2021" name="PeerJ">
        <title>Extensive microbial diversity within the chicken gut microbiome revealed by metagenomics and culture.</title>
        <authorList>
            <person name="Gilroy R."/>
            <person name="Ravi A."/>
            <person name="Getino M."/>
            <person name="Pursley I."/>
            <person name="Horton D.L."/>
            <person name="Alikhan N.F."/>
            <person name="Baker D."/>
            <person name="Gharbi K."/>
            <person name="Hall N."/>
            <person name="Watson M."/>
            <person name="Adriaenssens E.M."/>
            <person name="Foster-Nyarko E."/>
            <person name="Jarju S."/>
            <person name="Secka A."/>
            <person name="Antonio M."/>
            <person name="Oren A."/>
            <person name="Chaudhuri R.R."/>
            <person name="La Ragione R."/>
            <person name="Hildebrand F."/>
            <person name="Pallen M.J."/>
        </authorList>
    </citation>
    <scope>NUCLEOTIDE SEQUENCE</scope>
    <source>
        <strain evidence="5">CHK32-1732</strain>
    </source>
</reference>
<dbReference type="GO" id="GO:0016491">
    <property type="term" value="F:oxidoreductase activity"/>
    <property type="evidence" value="ECO:0007669"/>
    <property type="project" value="UniProtKB-KW"/>
</dbReference>
<evidence type="ECO:0000256" key="1">
    <source>
        <dbReference type="ARBA" id="ARBA00006484"/>
    </source>
</evidence>
<dbReference type="InterPro" id="IPR002347">
    <property type="entry name" value="SDR_fam"/>
</dbReference>
<dbReference type="InterPro" id="IPR057326">
    <property type="entry name" value="KR_dom"/>
</dbReference>
<gene>
    <name evidence="5" type="ORF">H9870_01470</name>
</gene>
<reference evidence="5" key="2">
    <citation type="submission" date="2021-04" db="EMBL/GenBank/DDBJ databases">
        <authorList>
            <person name="Gilroy R."/>
        </authorList>
    </citation>
    <scope>NUCLEOTIDE SEQUENCE</scope>
    <source>
        <strain evidence="5">CHK32-1732</strain>
    </source>
</reference>
<evidence type="ECO:0000256" key="2">
    <source>
        <dbReference type="ARBA" id="ARBA00023002"/>
    </source>
</evidence>
<dbReference type="PANTHER" id="PTHR42901">
    <property type="entry name" value="ALCOHOL DEHYDROGENASE"/>
    <property type="match status" value="1"/>
</dbReference>
<dbReference type="SUPFAM" id="SSF51735">
    <property type="entry name" value="NAD(P)-binding Rossmann-fold domains"/>
    <property type="match status" value="1"/>
</dbReference>
<dbReference type="NCBIfam" id="NF006073">
    <property type="entry name" value="PRK08219.1"/>
    <property type="match status" value="1"/>
</dbReference>
<comment type="caution">
    <text evidence="5">The sequence shown here is derived from an EMBL/GenBank/DDBJ whole genome shotgun (WGS) entry which is preliminary data.</text>
</comment>
<comment type="similarity">
    <text evidence="1 3">Belongs to the short-chain dehydrogenases/reductases (SDR) family.</text>
</comment>
<evidence type="ECO:0000256" key="3">
    <source>
        <dbReference type="RuleBase" id="RU000363"/>
    </source>
</evidence>
<protein>
    <submittedName>
        <fullName evidence="5">SDR family oxidoreductase</fullName>
    </submittedName>
</protein>
<dbReference type="PRINTS" id="PR00081">
    <property type="entry name" value="GDHRDH"/>
</dbReference>
<dbReference type="Gene3D" id="3.40.50.720">
    <property type="entry name" value="NAD(P)-binding Rossmann-like Domain"/>
    <property type="match status" value="1"/>
</dbReference>
<dbReference type="InterPro" id="IPR036291">
    <property type="entry name" value="NAD(P)-bd_dom_sf"/>
</dbReference>
<accession>A0A9D1UK38</accession>
<dbReference type="InterPro" id="IPR020904">
    <property type="entry name" value="Sc_DH/Rdtase_CS"/>
</dbReference>
<keyword evidence="2" id="KW-0560">Oxidoreductase</keyword>
<dbReference type="SMART" id="SM00822">
    <property type="entry name" value="PKS_KR"/>
    <property type="match status" value="1"/>
</dbReference>
<evidence type="ECO:0000313" key="5">
    <source>
        <dbReference type="EMBL" id="HIW90328.1"/>
    </source>
</evidence>